<evidence type="ECO:0000259" key="4">
    <source>
        <dbReference type="Pfam" id="PF00135"/>
    </source>
</evidence>
<dbReference type="Gene3D" id="3.40.50.1820">
    <property type="entry name" value="alpha/beta hydrolase"/>
    <property type="match status" value="1"/>
</dbReference>
<evidence type="ECO:0000313" key="6">
    <source>
        <dbReference type="Proteomes" id="UP000050929"/>
    </source>
</evidence>
<evidence type="ECO:0000256" key="1">
    <source>
        <dbReference type="ARBA" id="ARBA00005964"/>
    </source>
</evidence>
<dbReference type="EC" id="3.1.1.-" evidence="3"/>
<name>A0A0R1J3P0_9LACO</name>
<dbReference type="Pfam" id="PF00135">
    <property type="entry name" value="COesterase"/>
    <property type="match status" value="1"/>
</dbReference>
<keyword evidence="2 3" id="KW-0378">Hydrolase</keyword>
<dbReference type="AlphaFoldDB" id="A0A0R1J3P0"/>
<accession>A0A0R1J3P0</accession>
<dbReference type="EMBL" id="AZDG01000001">
    <property type="protein sequence ID" value="KRK65627.1"/>
    <property type="molecule type" value="Genomic_DNA"/>
</dbReference>
<dbReference type="PROSITE" id="PS00122">
    <property type="entry name" value="CARBOXYLESTERASE_B_1"/>
    <property type="match status" value="1"/>
</dbReference>
<comment type="caution">
    <text evidence="5">The sequence shown here is derived from an EMBL/GenBank/DDBJ whole genome shotgun (WGS) entry which is preliminary data.</text>
</comment>
<dbReference type="RefSeq" id="WP_057763608.1">
    <property type="nucleotide sequence ID" value="NZ_AZDG01000001.1"/>
</dbReference>
<reference evidence="5 6" key="1">
    <citation type="journal article" date="2015" name="Genome Announc.">
        <title>Expanding the biotechnology potential of lactobacilli through comparative genomics of 213 strains and associated genera.</title>
        <authorList>
            <person name="Sun Z."/>
            <person name="Harris H.M."/>
            <person name="McCann A."/>
            <person name="Guo C."/>
            <person name="Argimon S."/>
            <person name="Zhang W."/>
            <person name="Yang X."/>
            <person name="Jeffery I.B."/>
            <person name="Cooney J.C."/>
            <person name="Kagawa T.F."/>
            <person name="Liu W."/>
            <person name="Song Y."/>
            <person name="Salvetti E."/>
            <person name="Wrobel A."/>
            <person name="Rasinkangas P."/>
            <person name="Parkhill J."/>
            <person name="Rea M.C."/>
            <person name="O'Sullivan O."/>
            <person name="Ritari J."/>
            <person name="Douillard F.P."/>
            <person name="Paul Ross R."/>
            <person name="Yang R."/>
            <person name="Briner A.E."/>
            <person name="Felis G.E."/>
            <person name="de Vos W.M."/>
            <person name="Barrangou R."/>
            <person name="Klaenhammer T.R."/>
            <person name="Caufield P.W."/>
            <person name="Cui Y."/>
            <person name="Zhang H."/>
            <person name="O'Toole P.W."/>
        </authorList>
    </citation>
    <scope>NUCLEOTIDE SEQUENCE [LARGE SCALE GENOMIC DNA]</scope>
    <source>
        <strain evidence="5 6">DSM 20183</strain>
    </source>
</reference>
<organism evidence="5 6">
    <name type="scientific">Companilactobacillus tucceti DSM 20183</name>
    <dbReference type="NCBI Taxonomy" id="1423811"/>
    <lineage>
        <taxon>Bacteria</taxon>
        <taxon>Bacillati</taxon>
        <taxon>Bacillota</taxon>
        <taxon>Bacilli</taxon>
        <taxon>Lactobacillales</taxon>
        <taxon>Lactobacillaceae</taxon>
        <taxon>Companilactobacillus</taxon>
    </lineage>
</organism>
<protein>
    <recommendedName>
        <fullName evidence="3">Carboxylic ester hydrolase</fullName>
        <ecNumber evidence="3">3.1.1.-</ecNumber>
    </recommendedName>
</protein>
<dbReference type="InterPro" id="IPR002018">
    <property type="entry name" value="CarbesteraseB"/>
</dbReference>
<proteinExistence type="inferred from homology"/>
<dbReference type="SUPFAM" id="SSF53474">
    <property type="entry name" value="alpha/beta-Hydrolases"/>
    <property type="match status" value="1"/>
</dbReference>
<gene>
    <name evidence="5" type="ORF">FC72_GL000069</name>
</gene>
<comment type="similarity">
    <text evidence="1 3">Belongs to the type-B carboxylesterase/lipase family.</text>
</comment>
<dbReference type="PATRIC" id="fig|1423811.3.peg.70"/>
<dbReference type="Proteomes" id="UP000050929">
    <property type="component" value="Unassembled WGS sequence"/>
</dbReference>
<dbReference type="OrthoDB" id="9815425at2"/>
<evidence type="ECO:0000313" key="5">
    <source>
        <dbReference type="EMBL" id="KRK65627.1"/>
    </source>
</evidence>
<dbReference type="InterPro" id="IPR050309">
    <property type="entry name" value="Type-B_Carboxylest/Lipase"/>
</dbReference>
<dbReference type="InterPro" id="IPR029058">
    <property type="entry name" value="AB_hydrolase_fold"/>
</dbReference>
<feature type="domain" description="Carboxylesterase type B" evidence="4">
    <location>
        <begin position="2"/>
        <end position="433"/>
    </location>
</feature>
<dbReference type="ESTHER" id="9laco-a0a0r1j3p0">
    <property type="family name" value="Carb_B_Bacteria"/>
</dbReference>
<dbReference type="STRING" id="1423811.FC72_GL000069"/>
<dbReference type="PANTHER" id="PTHR11559">
    <property type="entry name" value="CARBOXYLESTERASE"/>
    <property type="match status" value="1"/>
</dbReference>
<sequence>MEKVIDTTTGRFQGTETANGVKFLGVKFGHPRRFQRAVPYRAKKKLSFATRYGTQPMQEAALDNDYNDIKFGEDCLNLDLSTPNPNGKFPIVIEFYGGGFLHGGTLRKVMPWLDNNQVIHVVPNYRLGLFGWANVDGGDTNVGLSDQILAIEWVIDNADKFGGDVDDITLIGHSAGGKSIAALMASNSTVLDKVKKVVLFSGSLQTIRDKKTADIVLQRFCEKNKVTSKDLFNLTDDGLLLAQNKCTGKHLARNWFGPIVDEDLISDNWKDVLIDRQKRTGFKTLVEAGSNELIELDKFSIDELKDTVLTDLFGENSKIILGQLPDDYSKDELLKLVGEAMYTYPADRTAQLLKDNGEVYGNYSNVIDGRHGGNVKYLATKNSDLPIDQRKNQKFYLQLIMDFIINGKPYNDNLKYEWPLFDDNQLVMKLDPDDISSVSMISHQWIKDLPWQTYKL</sequence>
<evidence type="ECO:0000256" key="2">
    <source>
        <dbReference type="ARBA" id="ARBA00022801"/>
    </source>
</evidence>
<evidence type="ECO:0000256" key="3">
    <source>
        <dbReference type="RuleBase" id="RU361235"/>
    </source>
</evidence>
<dbReference type="GO" id="GO:0016787">
    <property type="term" value="F:hydrolase activity"/>
    <property type="evidence" value="ECO:0007669"/>
    <property type="project" value="UniProtKB-KW"/>
</dbReference>
<keyword evidence="6" id="KW-1185">Reference proteome</keyword>
<dbReference type="InterPro" id="IPR019826">
    <property type="entry name" value="Carboxylesterase_B_AS"/>
</dbReference>